<keyword evidence="7" id="KW-0234">DNA repair</keyword>
<accession>A0AAD6XQH1</accession>
<keyword evidence="6" id="KW-0238">DNA-binding</keyword>
<reference evidence="11" key="1">
    <citation type="submission" date="2023-03" db="EMBL/GenBank/DDBJ databases">
        <title>Massive genome expansion in bonnet fungi (Mycena s.s.) driven by repeated elements and novel gene families across ecological guilds.</title>
        <authorList>
            <consortium name="Lawrence Berkeley National Laboratory"/>
            <person name="Harder C.B."/>
            <person name="Miyauchi S."/>
            <person name="Viragh M."/>
            <person name="Kuo A."/>
            <person name="Thoen E."/>
            <person name="Andreopoulos B."/>
            <person name="Lu D."/>
            <person name="Skrede I."/>
            <person name="Drula E."/>
            <person name="Henrissat B."/>
            <person name="Morin E."/>
            <person name="Kohler A."/>
            <person name="Barry K."/>
            <person name="LaButti K."/>
            <person name="Morin E."/>
            <person name="Salamov A."/>
            <person name="Lipzen A."/>
            <person name="Mereny Z."/>
            <person name="Hegedus B."/>
            <person name="Baldrian P."/>
            <person name="Stursova M."/>
            <person name="Weitz H."/>
            <person name="Taylor A."/>
            <person name="Grigoriev I.V."/>
            <person name="Nagy L.G."/>
            <person name="Martin F."/>
            <person name="Kauserud H."/>
        </authorList>
    </citation>
    <scope>NUCLEOTIDE SEQUENCE</scope>
    <source>
        <strain evidence="11">CBHHK173m</strain>
    </source>
</reference>
<evidence type="ECO:0000256" key="3">
    <source>
        <dbReference type="ARBA" id="ARBA00022801"/>
    </source>
</evidence>
<dbReference type="Pfam" id="PF21530">
    <property type="entry name" value="Pif1_2B_dom"/>
    <property type="match status" value="1"/>
</dbReference>
<name>A0AAD6XQH1_9AGAR</name>
<feature type="region of interest" description="Disordered" evidence="9">
    <location>
        <begin position="148"/>
        <end position="205"/>
    </location>
</feature>
<evidence type="ECO:0000256" key="5">
    <source>
        <dbReference type="ARBA" id="ARBA00022840"/>
    </source>
</evidence>
<keyword evidence="8" id="KW-0413">Isomerase</keyword>
<evidence type="ECO:0000256" key="8">
    <source>
        <dbReference type="ARBA" id="ARBA00023235"/>
    </source>
</evidence>
<dbReference type="InterPro" id="IPR027417">
    <property type="entry name" value="P-loop_NTPase"/>
</dbReference>
<dbReference type="CDD" id="cd18809">
    <property type="entry name" value="SF1_C_RecD"/>
    <property type="match status" value="1"/>
</dbReference>
<evidence type="ECO:0000256" key="2">
    <source>
        <dbReference type="ARBA" id="ARBA00022763"/>
    </source>
</evidence>
<comment type="caution">
    <text evidence="11">The sequence shown here is derived from an EMBL/GenBank/DDBJ whole genome shotgun (WGS) entry which is preliminary data.</text>
</comment>
<dbReference type="InterPro" id="IPR051055">
    <property type="entry name" value="PIF1_helicase"/>
</dbReference>
<evidence type="ECO:0000313" key="12">
    <source>
        <dbReference type="Proteomes" id="UP001222325"/>
    </source>
</evidence>
<evidence type="ECO:0000256" key="9">
    <source>
        <dbReference type="SAM" id="MobiDB-lite"/>
    </source>
</evidence>
<protein>
    <recommendedName>
        <fullName evidence="10">DNA helicase Pif1-like 2B domain-containing protein</fullName>
    </recommendedName>
</protein>
<organism evidence="11 12">
    <name type="scientific">Mycena belliarum</name>
    <dbReference type="NCBI Taxonomy" id="1033014"/>
    <lineage>
        <taxon>Eukaryota</taxon>
        <taxon>Fungi</taxon>
        <taxon>Dikarya</taxon>
        <taxon>Basidiomycota</taxon>
        <taxon>Agaricomycotina</taxon>
        <taxon>Agaricomycetes</taxon>
        <taxon>Agaricomycetidae</taxon>
        <taxon>Agaricales</taxon>
        <taxon>Marasmiineae</taxon>
        <taxon>Mycenaceae</taxon>
        <taxon>Mycena</taxon>
    </lineage>
</organism>
<sequence>MYAVVVHYLVLLSFSPEFVGLLNQLRLGNITPAACTTFQSLSRPLPPDPSGILPTELFPLRREVDYANSVRLSALTTDEHAFSSCDTGKAPLDKRGKLLESMMAPQKLILKVGAQVMLIKNLDERLVNGSVGKVLGFWRQGEVKGVPGNKSATAPIRRVPLQDDGRTPMLRGSSSGDKENVAAVKPEKGKGKEKEIPKSSSRDGERYPLVEFPALDGSDSEAVLLVRDEFRVEDSQGVVLARRMQVPLILAWAISIHKSQGQTIHRVKIDLGKVFEKGESPAYSPSIWYVTFVQGNLMLHFRGRHPSGGCRC</sequence>
<dbReference type="AlphaFoldDB" id="A0AAD6XQH1"/>
<keyword evidence="3" id="KW-0378">Hydrolase</keyword>
<feature type="compositionally biased region" description="Basic and acidic residues" evidence="9">
    <location>
        <begin position="176"/>
        <end position="205"/>
    </location>
</feature>
<keyword evidence="5" id="KW-0067">ATP-binding</keyword>
<evidence type="ECO:0000256" key="7">
    <source>
        <dbReference type="ARBA" id="ARBA00023204"/>
    </source>
</evidence>
<dbReference type="Proteomes" id="UP001222325">
    <property type="component" value="Unassembled WGS sequence"/>
</dbReference>
<gene>
    <name evidence="11" type="ORF">B0H15DRAFT_305635</name>
</gene>
<dbReference type="SUPFAM" id="SSF52540">
    <property type="entry name" value="P-loop containing nucleoside triphosphate hydrolases"/>
    <property type="match status" value="1"/>
</dbReference>
<proteinExistence type="predicted"/>
<keyword evidence="2" id="KW-0227">DNA damage</keyword>
<feature type="domain" description="DNA helicase Pif1-like 2B" evidence="10">
    <location>
        <begin position="100"/>
        <end position="137"/>
    </location>
</feature>
<dbReference type="EMBL" id="JARJCN010000029">
    <property type="protein sequence ID" value="KAJ7087268.1"/>
    <property type="molecule type" value="Genomic_DNA"/>
</dbReference>
<keyword evidence="1" id="KW-0547">Nucleotide-binding</keyword>
<evidence type="ECO:0000256" key="4">
    <source>
        <dbReference type="ARBA" id="ARBA00022806"/>
    </source>
</evidence>
<dbReference type="PANTHER" id="PTHR47642:SF5">
    <property type="entry name" value="ATP-DEPENDENT DNA HELICASE"/>
    <property type="match status" value="1"/>
</dbReference>
<keyword evidence="4" id="KW-0347">Helicase</keyword>
<evidence type="ECO:0000259" key="10">
    <source>
        <dbReference type="Pfam" id="PF21530"/>
    </source>
</evidence>
<keyword evidence="12" id="KW-1185">Reference proteome</keyword>
<dbReference type="InterPro" id="IPR049163">
    <property type="entry name" value="Pif1-like_2B_dom"/>
</dbReference>
<evidence type="ECO:0000256" key="1">
    <source>
        <dbReference type="ARBA" id="ARBA00022741"/>
    </source>
</evidence>
<dbReference type="PANTHER" id="PTHR47642">
    <property type="entry name" value="ATP-DEPENDENT DNA HELICASE"/>
    <property type="match status" value="1"/>
</dbReference>
<evidence type="ECO:0000313" key="11">
    <source>
        <dbReference type="EMBL" id="KAJ7087268.1"/>
    </source>
</evidence>
<evidence type="ECO:0000256" key="6">
    <source>
        <dbReference type="ARBA" id="ARBA00023125"/>
    </source>
</evidence>